<comment type="subcellular location">
    <subcellularLocation>
        <location evidence="1">Nucleus</location>
        <location evidence="1">Nucleolus</location>
    </subcellularLocation>
</comment>
<name>A0A7J6LYM8_PERCH</name>
<keyword evidence="2" id="KW-0690">Ribosome biogenesis</keyword>
<dbReference type="GO" id="GO:0006364">
    <property type="term" value="P:rRNA processing"/>
    <property type="evidence" value="ECO:0007669"/>
    <property type="project" value="UniProtKB-KW"/>
</dbReference>
<evidence type="ECO:0000256" key="4">
    <source>
        <dbReference type="ARBA" id="ARBA00023242"/>
    </source>
</evidence>
<sequence>MGKAKKTRKVSVAKKMINPKDTRLVKKTVGMEKQAKLKEKKVKEMPKKSSAMFFQANNNLKPPYQVLVDTNFFNFSIQNKLDPMQALMDCLLAKAVPCVTDCVIAEMEKLGHRYRLALRLAKDPRFTRLTCDHSGTYADDCLVRRVEQHRCYIVATNDRDLRRRLRKIPGVPIIRVQRGKYAVERMPESISADLLKQLNTLLMSDSSSNSLSTLTKVLIGAGVAAVAGVGLYYLFREDDSTATAGSKAADKKQQQGGKVDIDKISKTQVLEIMKAILASQDEMKQTMKVLTRDLAAAQSKGDTEALEFQNVYKKVQAVQPKDPLETYGLSMMEFDQLLDREQNDPQIRECIVEIMGGKIPEGGAQPTTQLSVKQIISIHEFMLQRLDRIVKEFSAMPESVRANFDMKTVTIAAQAIVGSAVENKFSVSSDDIENAVMLNHAQLSVSQQFANINIKMQETMTKLMDQCGEVSLELL</sequence>
<dbReference type="GO" id="GO:0032040">
    <property type="term" value="C:small-subunit processome"/>
    <property type="evidence" value="ECO:0007669"/>
    <property type="project" value="InterPro"/>
</dbReference>
<evidence type="ECO:0000256" key="3">
    <source>
        <dbReference type="ARBA" id="ARBA00022552"/>
    </source>
</evidence>
<dbReference type="Pfam" id="PF04900">
    <property type="entry name" value="Fcf1"/>
    <property type="match status" value="1"/>
</dbReference>
<evidence type="ECO:0000256" key="5">
    <source>
        <dbReference type="ARBA" id="ARBA00024026"/>
    </source>
</evidence>
<organism evidence="7 8">
    <name type="scientific">Perkinsus chesapeaki</name>
    <name type="common">Clam parasite</name>
    <name type="synonym">Perkinsus andrewsi</name>
    <dbReference type="NCBI Taxonomy" id="330153"/>
    <lineage>
        <taxon>Eukaryota</taxon>
        <taxon>Sar</taxon>
        <taxon>Alveolata</taxon>
        <taxon>Perkinsozoa</taxon>
        <taxon>Perkinsea</taxon>
        <taxon>Perkinsida</taxon>
        <taxon>Perkinsidae</taxon>
        <taxon>Perkinsus</taxon>
    </lineage>
</organism>
<dbReference type="EMBL" id="JAAPAO010000290">
    <property type="protein sequence ID" value="KAF4664335.1"/>
    <property type="molecule type" value="Genomic_DNA"/>
</dbReference>
<comment type="caution">
    <text evidence="7">The sequence shown here is derived from an EMBL/GenBank/DDBJ whole genome shotgun (WGS) entry which is preliminary data.</text>
</comment>
<evidence type="ECO:0000256" key="1">
    <source>
        <dbReference type="ARBA" id="ARBA00004604"/>
    </source>
</evidence>
<dbReference type="SMART" id="SM00670">
    <property type="entry name" value="PINc"/>
    <property type="match status" value="1"/>
</dbReference>
<comment type="similarity">
    <text evidence="5">Belongs to the UTP23/FCF1 family. FCF1 subfamily.</text>
</comment>
<dbReference type="CDD" id="cd09864">
    <property type="entry name" value="PIN_Fcf1-like"/>
    <property type="match status" value="1"/>
</dbReference>
<evidence type="ECO:0000313" key="8">
    <source>
        <dbReference type="Proteomes" id="UP000591131"/>
    </source>
</evidence>
<dbReference type="OrthoDB" id="415865at2759"/>
<gene>
    <name evidence="7" type="ORF">FOL47_005200</name>
</gene>
<evidence type="ECO:0000259" key="6">
    <source>
        <dbReference type="SMART" id="SM00670"/>
    </source>
</evidence>
<dbReference type="InterPro" id="IPR037503">
    <property type="entry name" value="Fcf1_PIN"/>
</dbReference>
<evidence type="ECO:0000256" key="2">
    <source>
        <dbReference type="ARBA" id="ARBA00022517"/>
    </source>
</evidence>
<dbReference type="SUPFAM" id="SSF88723">
    <property type="entry name" value="PIN domain-like"/>
    <property type="match status" value="1"/>
</dbReference>
<accession>A0A7J6LYM8</accession>
<reference evidence="7 8" key="1">
    <citation type="submission" date="2020-04" db="EMBL/GenBank/DDBJ databases">
        <title>Perkinsus chesapeaki whole genome sequence.</title>
        <authorList>
            <person name="Bogema D.R."/>
        </authorList>
    </citation>
    <scope>NUCLEOTIDE SEQUENCE [LARGE SCALE GENOMIC DNA]</scope>
    <source>
        <strain evidence="7">ATCC PRA-425</strain>
    </source>
</reference>
<dbReference type="AlphaFoldDB" id="A0A7J6LYM8"/>
<dbReference type="InterPro" id="IPR029060">
    <property type="entry name" value="PIN-like_dom_sf"/>
</dbReference>
<dbReference type="Gene3D" id="3.40.50.1010">
    <property type="entry name" value="5'-nuclease"/>
    <property type="match status" value="1"/>
</dbReference>
<keyword evidence="4" id="KW-0539">Nucleus</keyword>
<dbReference type="InterPro" id="IPR002716">
    <property type="entry name" value="PIN_dom"/>
</dbReference>
<dbReference type="InterPro" id="IPR006984">
    <property type="entry name" value="Fcf1/UTP23"/>
</dbReference>
<dbReference type="PANTHER" id="PTHR12416">
    <property type="entry name" value="RRNA-PROCESSING PROTEIN UTP23 HOMOLOG"/>
    <property type="match status" value="1"/>
</dbReference>
<keyword evidence="8" id="KW-1185">Reference proteome</keyword>
<protein>
    <recommendedName>
        <fullName evidence="6">PIN domain-containing protein</fullName>
    </recommendedName>
</protein>
<feature type="domain" description="PIN" evidence="6">
    <location>
        <begin position="64"/>
        <end position="163"/>
    </location>
</feature>
<evidence type="ECO:0000313" key="7">
    <source>
        <dbReference type="EMBL" id="KAF4664335.1"/>
    </source>
</evidence>
<keyword evidence="3" id="KW-0698">rRNA processing</keyword>
<dbReference type="FunFam" id="3.40.50.1010:FF:000035">
    <property type="entry name" value="Fcf1, putative"/>
    <property type="match status" value="1"/>
</dbReference>
<dbReference type="Proteomes" id="UP000591131">
    <property type="component" value="Unassembled WGS sequence"/>
</dbReference>
<proteinExistence type="inferred from homology"/>